<evidence type="ECO:0000259" key="14">
    <source>
        <dbReference type="Pfam" id="PF00808"/>
    </source>
</evidence>
<evidence type="ECO:0000256" key="13">
    <source>
        <dbReference type="SAM" id="MobiDB-lite"/>
    </source>
</evidence>
<dbReference type="GO" id="GO:0046982">
    <property type="term" value="F:protein heterodimerization activity"/>
    <property type="evidence" value="ECO:0007669"/>
    <property type="project" value="InterPro"/>
</dbReference>
<name>A0A7R9LXD4_9ACAR</name>
<dbReference type="SUPFAM" id="SSF47113">
    <property type="entry name" value="Histone-fold"/>
    <property type="match status" value="1"/>
</dbReference>
<dbReference type="FunFam" id="1.10.20.10:FF:000032">
    <property type="entry name" value="dr1-associated corepressor isoform X1"/>
    <property type="match status" value="1"/>
</dbReference>
<gene>
    <name evidence="15" type="ORF">ONB1V03_LOCUS7085</name>
</gene>
<comment type="similarity">
    <text evidence="8">Belongs to the NC2 alpha/DRAP1 family.</text>
</comment>
<evidence type="ECO:0000256" key="2">
    <source>
        <dbReference type="ARBA" id="ARBA00022491"/>
    </source>
</evidence>
<dbReference type="PANTHER" id="PTHR10252">
    <property type="entry name" value="HISTONE-LIKE TRANSCRIPTION FACTOR CCAAT-RELATED"/>
    <property type="match status" value="1"/>
</dbReference>
<proteinExistence type="inferred from homology"/>
<dbReference type="EMBL" id="CAJPVJ010003453">
    <property type="protein sequence ID" value="CAG2167585.1"/>
    <property type="molecule type" value="Genomic_DNA"/>
</dbReference>
<evidence type="ECO:0000313" key="15">
    <source>
        <dbReference type="EMBL" id="CAD7649073.1"/>
    </source>
</evidence>
<evidence type="ECO:0000256" key="12">
    <source>
        <dbReference type="ARBA" id="ARBA00078501"/>
    </source>
</evidence>
<feature type="region of interest" description="Disordered" evidence="13">
    <location>
        <begin position="91"/>
        <end position="126"/>
    </location>
</feature>
<reference evidence="15" key="1">
    <citation type="submission" date="2020-11" db="EMBL/GenBank/DDBJ databases">
        <authorList>
            <person name="Tran Van P."/>
        </authorList>
    </citation>
    <scope>NUCLEOTIDE SEQUENCE</scope>
</reference>
<keyword evidence="4" id="KW-0805">Transcription regulation</keyword>
<keyword evidence="16" id="KW-1185">Reference proteome</keyword>
<evidence type="ECO:0000256" key="11">
    <source>
        <dbReference type="ARBA" id="ARBA00077179"/>
    </source>
</evidence>
<evidence type="ECO:0000256" key="6">
    <source>
        <dbReference type="ARBA" id="ARBA00023163"/>
    </source>
</evidence>
<keyword evidence="6" id="KW-0804">Transcription</keyword>
<dbReference type="GO" id="GO:0017054">
    <property type="term" value="C:negative cofactor 2 complex"/>
    <property type="evidence" value="ECO:0007669"/>
    <property type="project" value="TreeGrafter"/>
</dbReference>
<evidence type="ECO:0000256" key="8">
    <source>
        <dbReference type="ARBA" id="ARBA00061393"/>
    </source>
</evidence>
<dbReference type="InterPro" id="IPR050568">
    <property type="entry name" value="Transcr_DNA_Rep_Reg"/>
</dbReference>
<dbReference type="Gene3D" id="1.10.20.10">
    <property type="entry name" value="Histone, subunit A"/>
    <property type="match status" value="1"/>
</dbReference>
<dbReference type="InterPro" id="IPR003958">
    <property type="entry name" value="CBFA_NFYB_domain"/>
</dbReference>
<dbReference type="GO" id="GO:0016251">
    <property type="term" value="F:RNA polymerase II general transcription initiation factor activity"/>
    <property type="evidence" value="ECO:0007669"/>
    <property type="project" value="TreeGrafter"/>
</dbReference>
<evidence type="ECO:0000313" key="16">
    <source>
        <dbReference type="Proteomes" id="UP000728032"/>
    </source>
</evidence>
<keyword evidence="3" id="KW-0597">Phosphoprotein</keyword>
<keyword evidence="2" id="KW-0678">Repressor</keyword>
<feature type="domain" description="Transcription factor CBF/NF-Y/archaeal histone" evidence="14">
    <location>
        <begin position="11"/>
        <end position="73"/>
    </location>
</feature>
<sequence length="214" mass="23013">MPSKKKKYNSRFPPARIKKIMQSDEEVGKVAQVVPIIISKALEMFVQSLLRSSSEITRSRNARTLTPNHIKASILSCDEFHFLRDIAQTIPDVNPGADGDDEEGATSGSATPYPHNSTNRSTHPMSASGQAAATVLLALSKIMPAFRSMAMSGGVDITGCAANSVVSVGDDPLGDFDAFMSTATGMLGNKNSDCVEHWDRLWDESCDDICDGCL</sequence>
<dbReference type="GO" id="GO:0001046">
    <property type="term" value="F:core promoter sequence-specific DNA binding"/>
    <property type="evidence" value="ECO:0007669"/>
    <property type="project" value="TreeGrafter"/>
</dbReference>
<dbReference type="AlphaFoldDB" id="A0A7R9LXD4"/>
<keyword evidence="5" id="KW-0238">DNA-binding</keyword>
<protein>
    <recommendedName>
        <fullName evidence="10">Dr1-associated corepressor</fullName>
    </recommendedName>
    <alternativeName>
        <fullName evidence="11">Dr1-associated protein 1</fullName>
    </alternativeName>
    <alternativeName>
        <fullName evidence="12">Negative cofactor 2-alpha</fullName>
    </alternativeName>
</protein>
<evidence type="ECO:0000256" key="7">
    <source>
        <dbReference type="ARBA" id="ARBA00023242"/>
    </source>
</evidence>
<evidence type="ECO:0000256" key="3">
    <source>
        <dbReference type="ARBA" id="ARBA00022553"/>
    </source>
</evidence>
<evidence type="ECO:0000256" key="10">
    <source>
        <dbReference type="ARBA" id="ARBA00072760"/>
    </source>
</evidence>
<dbReference type="EMBL" id="OC918278">
    <property type="protein sequence ID" value="CAD7649073.1"/>
    <property type="molecule type" value="Genomic_DNA"/>
</dbReference>
<accession>A0A7R9LXD4</accession>
<evidence type="ECO:0000256" key="5">
    <source>
        <dbReference type="ARBA" id="ARBA00023125"/>
    </source>
</evidence>
<feature type="compositionally biased region" description="Polar residues" evidence="13">
    <location>
        <begin position="106"/>
        <end position="126"/>
    </location>
</feature>
<comment type="subcellular location">
    <subcellularLocation>
        <location evidence="1">Nucleus</location>
    </subcellularLocation>
</comment>
<keyword evidence="7" id="KW-0539">Nucleus</keyword>
<dbReference type="Pfam" id="PF00808">
    <property type="entry name" value="CBFD_NFYB_HMF"/>
    <property type="match status" value="1"/>
</dbReference>
<evidence type="ECO:0000256" key="1">
    <source>
        <dbReference type="ARBA" id="ARBA00004123"/>
    </source>
</evidence>
<organism evidence="15">
    <name type="scientific">Oppiella nova</name>
    <dbReference type="NCBI Taxonomy" id="334625"/>
    <lineage>
        <taxon>Eukaryota</taxon>
        <taxon>Metazoa</taxon>
        <taxon>Ecdysozoa</taxon>
        <taxon>Arthropoda</taxon>
        <taxon>Chelicerata</taxon>
        <taxon>Arachnida</taxon>
        <taxon>Acari</taxon>
        <taxon>Acariformes</taxon>
        <taxon>Sarcoptiformes</taxon>
        <taxon>Oribatida</taxon>
        <taxon>Brachypylina</taxon>
        <taxon>Oppioidea</taxon>
        <taxon>Oppiidae</taxon>
        <taxon>Oppiella</taxon>
    </lineage>
</organism>
<comment type="subunit">
    <text evidence="9">Heterodimer with DR1. Binds BTAF1.</text>
</comment>
<dbReference type="Proteomes" id="UP000728032">
    <property type="component" value="Unassembled WGS sequence"/>
</dbReference>
<evidence type="ECO:0000256" key="4">
    <source>
        <dbReference type="ARBA" id="ARBA00023015"/>
    </source>
</evidence>
<dbReference type="GO" id="GO:0000122">
    <property type="term" value="P:negative regulation of transcription by RNA polymerase II"/>
    <property type="evidence" value="ECO:0007669"/>
    <property type="project" value="UniProtKB-ARBA"/>
</dbReference>
<dbReference type="OrthoDB" id="653904at2759"/>
<dbReference type="InterPro" id="IPR009072">
    <property type="entry name" value="Histone-fold"/>
</dbReference>
<evidence type="ECO:0000256" key="9">
    <source>
        <dbReference type="ARBA" id="ARBA00066085"/>
    </source>
</evidence>
<dbReference type="CDD" id="cd22906">
    <property type="entry name" value="HFD_DRAP1"/>
    <property type="match status" value="1"/>
</dbReference>
<dbReference type="PANTHER" id="PTHR10252:SF5">
    <property type="entry name" value="DR1-ASSOCIATED COREPRESSOR"/>
    <property type="match status" value="1"/>
</dbReference>